<reference evidence="2 3" key="1">
    <citation type="submission" date="2019-07" db="EMBL/GenBank/DDBJ databases">
        <title>Whole genome shotgun sequence of Methylobacterium haplocladii NBRC 107714.</title>
        <authorList>
            <person name="Hosoyama A."/>
            <person name="Uohara A."/>
            <person name="Ohji S."/>
            <person name="Ichikawa N."/>
        </authorList>
    </citation>
    <scope>NUCLEOTIDE SEQUENCE [LARGE SCALE GENOMIC DNA]</scope>
    <source>
        <strain evidence="2 3">NBRC 107714</strain>
    </source>
</reference>
<protein>
    <submittedName>
        <fullName evidence="2">Uncharacterized protein</fullName>
    </submittedName>
</protein>
<dbReference type="Proteomes" id="UP000321258">
    <property type="component" value="Unassembled WGS sequence"/>
</dbReference>
<dbReference type="EMBL" id="BJZT01000024">
    <property type="protein sequence ID" value="GEO99831.1"/>
    <property type="molecule type" value="Genomic_DNA"/>
</dbReference>
<evidence type="ECO:0000256" key="1">
    <source>
        <dbReference type="SAM" id="MobiDB-lite"/>
    </source>
</evidence>
<sequence>MVLARSRFEGAIEADHIAKGVVDRSNRDRRAKPYAEDADAERQKERGSDPHAETRSRS</sequence>
<accession>A0A512IQ33</accession>
<proteinExistence type="predicted"/>
<gene>
    <name evidence="2" type="ORF">MHA02_22190</name>
</gene>
<evidence type="ECO:0000313" key="3">
    <source>
        <dbReference type="Proteomes" id="UP000321258"/>
    </source>
</evidence>
<evidence type="ECO:0000313" key="2">
    <source>
        <dbReference type="EMBL" id="GEO99831.1"/>
    </source>
</evidence>
<dbReference type="AlphaFoldDB" id="A0A512IQ33"/>
<organism evidence="2 3">
    <name type="scientific">Methylobacterium haplocladii</name>
    <dbReference type="NCBI Taxonomy" id="1176176"/>
    <lineage>
        <taxon>Bacteria</taxon>
        <taxon>Pseudomonadati</taxon>
        <taxon>Pseudomonadota</taxon>
        <taxon>Alphaproteobacteria</taxon>
        <taxon>Hyphomicrobiales</taxon>
        <taxon>Methylobacteriaceae</taxon>
        <taxon>Methylobacterium</taxon>
    </lineage>
</organism>
<feature type="region of interest" description="Disordered" evidence="1">
    <location>
        <begin position="22"/>
        <end position="58"/>
    </location>
</feature>
<comment type="caution">
    <text evidence="2">The sequence shown here is derived from an EMBL/GenBank/DDBJ whole genome shotgun (WGS) entry which is preliminary data.</text>
</comment>
<name>A0A512IQ33_9HYPH</name>
<keyword evidence="3" id="KW-1185">Reference proteome</keyword>